<organism evidence="1 2">
    <name type="scientific">Streptomyces gossypii</name>
    <dbReference type="NCBI Taxonomy" id="2883101"/>
    <lineage>
        <taxon>Bacteria</taxon>
        <taxon>Bacillati</taxon>
        <taxon>Actinomycetota</taxon>
        <taxon>Actinomycetes</taxon>
        <taxon>Kitasatosporales</taxon>
        <taxon>Streptomycetaceae</taxon>
        <taxon>Streptomyces</taxon>
    </lineage>
</organism>
<keyword evidence="2" id="KW-1185">Reference proteome</keyword>
<gene>
    <name evidence="1" type="ORF">LHJ74_10305</name>
</gene>
<sequence length="63" mass="7055">MGLHPLERLMVLGPGGGRQSLFFHAPDHEVLDERDERVSLFTVIESLYAPRRDGAFSSSRTCP</sequence>
<accession>A0ABT2JR45</accession>
<reference evidence="1 2" key="1">
    <citation type="submission" date="2021-10" db="EMBL/GenBank/DDBJ databases">
        <title>Streptomyces gossypii sp. nov., isolated from soil collected from cotton field.</title>
        <authorList>
            <person name="Ge X."/>
            <person name="Chen X."/>
            <person name="Liu W."/>
        </authorList>
    </citation>
    <scope>NUCLEOTIDE SEQUENCE [LARGE SCALE GENOMIC DNA]</scope>
    <source>
        <strain evidence="1 2">N2-109</strain>
    </source>
</reference>
<protein>
    <submittedName>
        <fullName evidence="1">Uncharacterized protein</fullName>
    </submittedName>
</protein>
<evidence type="ECO:0000313" key="2">
    <source>
        <dbReference type="Proteomes" id="UP001156389"/>
    </source>
</evidence>
<evidence type="ECO:0000313" key="1">
    <source>
        <dbReference type="EMBL" id="MCT2590296.1"/>
    </source>
</evidence>
<dbReference type="RefSeq" id="WP_260217601.1">
    <property type="nucleotide sequence ID" value="NZ_JAJAGO010000004.1"/>
</dbReference>
<name>A0ABT2JR45_9ACTN</name>
<proteinExistence type="predicted"/>
<dbReference type="EMBL" id="JAJAGO010000004">
    <property type="protein sequence ID" value="MCT2590296.1"/>
    <property type="molecule type" value="Genomic_DNA"/>
</dbReference>
<dbReference type="Proteomes" id="UP001156389">
    <property type="component" value="Unassembled WGS sequence"/>
</dbReference>
<comment type="caution">
    <text evidence="1">The sequence shown here is derived from an EMBL/GenBank/DDBJ whole genome shotgun (WGS) entry which is preliminary data.</text>
</comment>